<keyword evidence="3" id="KW-1185">Reference proteome</keyword>
<evidence type="ECO:0000313" key="3">
    <source>
        <dbReference type="Proteomes" id="UP001634394"/>
    </source>
</evidence>
<accession>A0ABD3X400</accession>
<gene>
    <name evidence="2" type="ORF">ACJMK2_033183</name>
</gene>
<comment type="caution">
    <text evidence="2">The sequence shown here is derived from an EMBL/GenBank/DDBJ whole genome shotgun (WGS) entry which is preliminary data.</text>
</comment>
<evidence type="ECO:0000313" key="2">
    <source>
        <dbReference type="EMBL" id="KAL3880982.1"/>
    </source>
</evidence>
<evidence type="ECO:0000256" key="1">
    <source>
        <dbReference type="SAM" id="MobiDB-lite"/>
    </source>
</evidence>
<feature type="region of interest" description="Disordered" evidence="1">
    <location>
        <begin position="1"/>
        <end position="33"/>
    </location>
</feature>
<feature type="non-terminal residue" evidence="2">
    <location>
        <position position="196"/>
    </location>
</feature>
<name>A0ABD3X400_SINWO</name>
<dbReference type="Proteomes" id="UP001634394">
    <property type="component" value="Unassembled WGS sequence"/>
</dbReference>
<sequence>MEATSIAAFSTLPRGSHTPSREDIWTSNSNSLRNTATHPAELLQYRTPMDSTSDNNTCHNTTEQLEDDYSSFDVTDTIVKVSESRSRSNKKSLAECYESPGRLIDVCPFRADVVCAAECEVHLNRGISGGNDQAQVFPSTDATYAVVKKFLSINNVKAGISCNDASEMVDLSHCDNATNGVENVELTIGSETPKPI</sequence>
<organism evidence="2 3">
    <name type="scientific">Sinanodonta woodiana</name>
    <name type="common">Chinese pond mussel</name>
    <name type="synonym">Anodonta woodiana</name>
    <dbReference type="NCBI Taxonomy" id="1069815"/>
    <lineage>
        <taxon>Eukaryota</taxon>
        <taxon>Metazoa</taxon>
        <taxon>Spiralia</taxon>
        <taxon>Lophotrochozoa</taxon>
        <taxon>Mollusca</taxon>
        <taxon>Bivalvia</taxon>
        <taxon>Autobranchia</taxon>
        <taxon>Heteroconchia</taxon>
        <taxon>Palaeoheterodonta</taxon>
        <taxon>Unionida</taxon>
        <taxon>Unionoidea</taxon>
        <taxon>Unionidae</taxon>
        <taxon>Unioninae</taxon>
        <taxon>Sinanodonta</taxon>
    </lineage>
</organism>
<reference evidence="2 3" key="1">
    <citation type="submission" date="2024-11" db="EMBL/GenBank/DDBJ databases">
        <title>Chromosome-level genome assembly of the freshwater bivalve Anodonta woodiana.</title>
        <authorList>
            <person name="Chen X."/>
        </authorList>
    </citation>
    <scope>NUCLEOTIDE SEQUENCE [LARGE SCALE GENOMIC DNA]</scope>
    <source>
        <strain evidence="2">MN2024</strain>
        <tissue evidence="2">Gills</tissue>
    </source>
</reference>
<dbReference type="AlphaFoldDB" id="A0ABD3X400"/>
<proteinExistence type="predicted"/>
<dbReference type="EMBL" id="JBJQND010000004">
    <property type="protein sequence ID" value="KAL3880982.1"/>
    <property type="molecule type" value="Genomic_DNA"/>
</dbReference>
<protein>
    <submittedName>
        <fullName evidence="2">Uncharacterized protein</fullName>
    </submittedName>
</protein>